<proteinExistence type="predicted"/>
<dbReference type="RefSeq" id="WP_184993041.1">
    <property type="nucleotide sequence ID" value="NZ_BOMK01000047.1"/>
</dbReference>
<organism evidence="2 3">
    <name type="scientific">Actinoplanes digitatis</name>
    <dbReference type="NCBI Taxonomy" id="1868"/>
    <lineage>
        <taxon>Bacteria</taxon>
        <taxon>Bacillati</taxon>
        <taxon>Actinomycetota</taxon>
        <taxon>Actinomycetes</taxon>
        <taxon>Micromonosporales</taxon>
        <taxon>Micromonosporaceae</taxon>
        <taxon>Actinoplanes</taxon>
    </lineage>
</organism>
<dbReference type="EMBL" id="JACHNH010000001">
    <property type="protein sequence ID" value="MBB4762140.1"/>
    <property type="molecule type" value="Genomic_DNA"/>
</dbReference>
<dbReference type="AlphaFoldDB" id="A0A7W7MQ20"/>
<evidence type="ECO:0000313" key="2">
    <source>
        <dbReference type="EMBL" id="MBB4762140.1"/>
    </source>
</evidence>
<evidence type="ECO:0000313" key="3">
    <source>
        <dbReference type="Proteomes" id="UP000578112"/>
    </source>
</evidence>
<feature type="compositionally biased region" description="Low complexity" evidence="1">
    <location>
        <begin position="44"/>
        <end position="62"/>
    </location>
</feature>
<feature type="region of interest" description="Disordered" evidence="1">
    <location>
        <begin position="34"/>
        <end position="62"/>
    </location>
</feature>
<protein>
    <submittedName>
        <fullName evidence="2">Uncharacterized protein</fullName>
    </submittedName>
</protein>
<gene>
    <name evidence="2" type="ORF">BJ971_002696</name>
</gene>
<reference evidence="2 3" key="1">
    <citation type="submission" date="2020-08" db="EMBL/GenBank/DDBJ databases">
        <title>Sequencing the genomes of 1000 actinobacteria strains.</title>
        <authorList>
            <person name="Klenk H.-P."/>
        </authorList>
    </citation>
    <scope>NUCLEOTIDE SEQUENCE [LARGE SCALE GENOMIC DNA]</scope>
    <source>
        <strain evidence="2 3">DSM 43149</strain>
    </source>
</reference>
<accession>A0A7W7MQ20</accession>
<dbReference type="Proteomes" id="UP000578112">
    <property type="component" value="Unassembled WGS sequence"/>
</dbReference>
<evidence type="ECO:0000256" key="1">
    <source>
        <dbReference type="SAM" id="MobiDB-lite"/>
    </source>
</evidence>
<keyword evidence="3" id="KW-1185">Reference proteome</keyword>
<name>A0A7W7MQ20_9ACTN</name>
<comment type="caution">
    <text evidence="2">The sequence shown here is derived from an EMBL/GenBank/DDBJ whole genome shotgun (WGS) entry which is preliminary data.</text>
</comment>
<sequence length="62" mass="6611">MVDDFDRTLAEIVFNVGDDLGLVLAGGYAISAHKLTSRPSRQHSATPDSPSPSSNSPRGWRG</sequence>